<reference evidence="1 2" key="1">
    <citation type="journal article" date="2017" name="Water Res.">
        <title>Comammox in drinking water systems.</title>
        <authorList>
            <person name="Wang Y."/>
            <person name="Ma L."/>
            <person name="Mao Y."/>
            <person name="Jiang X."/>
            <person name="Xia Y."/>
            <person name="Yu K."/>
            <person name="Li B."/>
            <person name="Zhang T."/>
        </authorList>
    </citation>
    <scope>NUCLEOTIDE SEQUENCE [LARGE SCALE GENOMIC DNA]</scope>
    <source>
        <strain evidence="1">SG_bin8</strain>
    </source>
</reference>
<dbReference type="EMBL" id="LWDL01000031">
    <property type="protein sequence ID" value="OQW49713.1"/>
    <property type="molecule type" value="Genomic_DNA"/>
</dbReference>
<evidence type="ECO:0000313" key="2">
    <source>
        <dbReference type="Proteomes" id="UP000192872"/>
    </source>
</evidence>
<dbReference type="AlphaFoldDB" id="A0A1W9HQN2"/>
<gene>
    <name evidence="1" type="ORF">A4S15_03115</name>
</gene>
<name>A0A1W9HQN2_9HYPH</name>
<proteinExistence type="predicted"/>
<dbReference type="Proteomes" id="UP000192872">
    <property type="component" value="Unassembled WGS sequence"/>
</dbReference>
<protein>
    <submittedName>
        <fullName evidence="1">Uncharacterized protein</fullName>
    </submittedName>
</protein>
<evidence type="ECO:0000313" key="1">
    <source>
        <dbReference type="EMBL" id="OQW49713.1"/>
    </source>
</evidence>
<sequence length="82" mass="9429">MRALREADHSLAHAPIGQQRHDMVLAGLSLVQLRAIRIRLTRAARAEASRGKIDHRSYDLARHARLIQQVRQVMDEISLREK</sequence>
<organism evidence="1 2">
    <name type="scientific">Candidatus Raskinella chloraquaticus</name>
    <dbReference type="NCBI Taxonomy" id="1951219"/>
    <lineage>
        <taxon>Bacteria</taxon>
        <taxon>Pseudomonadati</taxon>
        <taxon>Pseudomonadota</taxon>
        <taxon>Alphaproteobacteria</taxon>
        <taxon>Hyphomicrobiales</taxon>
        <taxon>Phreatobacteraceae</taxon>
        <taxon>Candidatus Raskinella</taxon>
    </lineage>
</organism>
<accession>A0A1W9HQN2</accession>
<dbReference type="RefSeq" id="WP_376799934.1">
    <property type="nucleotide sequence ID" value="NZ_DHWE01000020.1"/>
</dbReference>
<comment type="caution">
    <text evidence="1">The sequence shown here is derived from an EMBL/GenBank/DDBJ whole genome shotgun (WGS) entry which is preliminary data.</text>
</comment>